<keyword evidence="4" id="KW-0804">Transcription</keyword>
<dbReference type="RefSeq" id="WP_231602909.1">
    <property type="nucleotide sequence ID" value="NZ_SJPM01000003.1"/>
</dbReference>
<dbReference type="InterPro" id="IPR013325">
    <property type="entry name" value="RNA_pol_sigma_r2"/>
</dbReference>
<evidence type="ECO:0000259" key="6">
    <source>
        <dbReference type="Pfam" id="PF04542"/>
    </source>
</evidence>
<dbReference type="GO" id="GO:0016987">
    <property type="term" value="F:sigma factor activity"/>
    <property type="evidence" value="ECO:0007669"/>
    <property type="project" value="UniProtKB-KW"/>
</dbReference>
<comment type="caution">
    <text evidence="7">The sequence shown here is derived from an EMBL/GenBank/DDBJ whole genome shotgun (WGS) entry which is preliminary data.</text>
</comment>
<dbReference type="Proteomes" id="UP000316213">
    <property type="component" value="Unassembled WGS sequence"/>
</dbReference>
<gene>
    <name evidence="7" type="ORF">Pla100_20250</name>
</gene>
<dbReference type="PANTHER" id="PTHR43133:SF51">
    <property type="entry name" value="RNA POLYMERASE SIGMA FACTOR"/>
    <property type="match status" value="1"/>
</dbReference>
<accession>A0A5C6AGW6</accession>
<dbReference type="GO" id="GO:0006352">
    <property type="term" value="P:DNA-templated transcription initiation"/>
    <property type="evidence" value="ECO:0007669"/>
    <property type="project" value="InterPro"/>
</dbReference>
<sequence>MDETIHDRPPPDTGETPPIDQGVHPRENGEDFVRLLIQHEPQVRAFLRSLLPSWNDVDDVIQEASLVAWRKFDEFEQGTAFGGWFLTIARYQALNHRRRIQKSPQVFNDELWELIASESYEHQSRSNAIDYRQAVDRCIRKLSPQRQDILLRVHSPGAVMREIAAHSGKTESAFYKLVQRLRAAIAECVAKAIAAEGV</sequence>
<keyword evidence="2" id="KW-0805">Transcription regulation</keyword>
<evidence type="ECO:0000256" key="3">
    <source>
        <dbReference type="ARBA" id="ARBA00023082"/>
    </source>
</evidence>
<evidence type="ECO:0000256" key="5">
    <source>
        <dbReference type="SAM" id="MobiDB-lite"/>
    </source>
</evidence>
<proteinExistence type="inferred from homology"/>
<reference evidence="7 8" key="1">
    <citation type="submission" date="2019-02" db="EMBL/GenBank/DDBJ databases">
        <title>Deep-cultivation of Planctomycetes and their phenomic and genomic characterization uncovers novel biology.</title>
        <authorList>
            <person name="Wiegand S."/>
            <person name="Jogler M."/>
            <person name="Boedeker C."/>
            <person name="Pinto D."/>
            <person name="Vollmers J."/>
            <person name="Rivas-Marin E."/>
            <person name="Kohn T."/>
            <person name="Peeters S.H."/>
            <person name="Heuer A."/>
            <person name="Rast P."/>
            <person name="Oberbeckmann S."/>
            <person name="Bunk B."/>
            <person name="Jeske O."/>
            <person name="Meyerdierks A."/>
            <person name="Storesund J.E."/>
            <person name="Kallscheuer N."/>
            <person name="Luecker S."/>
            <person name="Lage O.M."/>
            <person name="Pohl T."/>
            <person name="Merkel B.J."/>
            <person name="Hornburger P."/>
            <person name="Mueller R.-W."/>
            <person name="Bruemmer F."/>
            <person name="Labrenz M."/>
            <person name="Spormann A.M."/>
            <person name="Op Den Camp H."/>
            <person name="Overmann J."/>
            <person name="Amann R."/>
            <person name="Jetten M.S.M."/>
            <person name="Mascher T."/>
            <person name="Medema M.H."/>
            <person name="Devos D.P."/>
            <person name="Kaster A.-K."/>
            <person name="Ovreas L."/>
            <person name="Rohde M."/>
            <person name="Galperin M.Y."/>
            <person name="Jogler C."/>
        </authorList>
    </citation>
    <scope>NUCLEOTIDE SEQUENCE [LARGE SCALE GENOMIC DNA]</scope>
    <source>
        <strain evidence="7 8">Pla100</strain>
    </source>
</reference>
<evidence type="ECO:0000313" key="8">
    <source>
        <dbReference type="Proteomes" id="UP000316213"/>
    </source>
</evidence>
<keyword evidence="3" id="KW-0731">Sigma factor</keyword>
<dbReference type="SUPFAM" id="SSF88946">
    <property type="entry name" value="Sigma2 domain of RNA polymerase sigma factors"/>
    <property type="match status" value="1"/>
</dbReference>
<dbReference type="InterPro" id="IPR039425">
    <property type="entry name" value="RNA_pol_sigma-70-like"/>
</dbReference>
<feature type="compositionally biased region" description="Basic and acidic residues" evidence="5">
    <location>
        <begin position="1"/>
        <end position="10"/>
    </location>
</feature>
<name>A0A5C6AGW6_9BACT</name>
<feature type="domain" description="RNA polymerase sigma-70 region 2" evidence="6">
    <location>
        <begin position="38"/>
        <end position="101"/>
    </location>
</feature>
<dbReference type="InterPro" id="IPR013324">
    <property type="entry name" value="RNA_pol_sigma_r3/r4-like"/>
</dbReference>
<evidence type="ECO:0000256" key="4">
    <source>
        <dbReference type="ARBA" id="ARBA00023163"/>
    </source>
</evidence>
<dbReference type="EMBL" id="SJPM01000003">
    <property type="protein sequence ID" value="TWT98859.1"/>
    <property type="molecule type" value="Genomic_DNA"/>
</dbReference>
<comment type="similarity">
    <text evidence="1">Belongs to the sigma-70 factor family. ECF subfamily.</text>
</comment>
<evidence type="ECO:0000313" key="7">
    <source>
        <dbReference type="EMBL" id="TWT98859.1"/>
    </source>
</evidence>
<dbReference type="Pfam" id="PF04542">
    <property type="entry name" value="Sigma70_r2"/>
    <property type="match status" value="1"/>
</dbReference>
<dbReference type="InterPro" id="IPR036388">
    <property type="entry name" value="WH-like_DNA-bd_sf"/>
</dbReference>
<protein>
    <submittedName>
        <fullName evidence="7">RNA polymerase sigma factor RpoE</fullName>
    </submittedName>
</protein>
<dbReference type="InterPro" id="IPR014331">
    <property type="entry name" value="RNA_pol_sigma70_ECF_RHOBA"/>
</dbReference>
<dbReference type="PANTHER" id="PTHR43133">
    <property type="entry name" value="RNA POLYMERASE ECF-TYPE SIGMA FACTO"/>
    <property type="match status" value="1"/>
</dbReference>
<evidence type="ECO:0000256" key="2">
    <source>
        <dbReference type="ARBA" id="ARBA00023015"/>
    </source>
</evidence>
<keyword evidence="8" id="KW-1185">Reference proteome</keyword>
<evidence type="ECO:0000256" key="1">
    <source>
        <dbReference type="ARBA" id="ARBA00010641"/>
    </source>
</evidence>
<dbReference type="AlphaFoldDB" id="A0A5C6AGW6"/>
<dbReference type="InterPro" id="IPR007627">
    <property type="entry name" value="RNA_pol_sigma70_r2"/>
</dbReference>
<dbReference type="Gene3D" id="1.10.1740.10">
    <property type="match status" value="1"/>
</dbReference>
<feature type="region of interest" description="Disordered" evidence="5">
    <location>
        <begin position="1"/>
        <end position="25"/>
    </location>
</feature>
<organism evidence="7 8">
    <name type="scientific">Neorhodopirellula pilleata</name>
    <dbReference type="NCBI Taxonomy" id="2714738"/>
    <lineage>
        <taxon>Bacteria</taxon>
        <taxon>Pseudomonadati</taxon>
        <taxon>Planctomycetota</taxon>
        <taxon>Planctomycetia</taxon>
        <taxon>Pirellulales</taxon>
        <taxon>Pirellulaceae</taxon>
        <taxon>Neorhodopirellula</taxon>
    </lineage>
</organism>
<dbReference type="NCBIfam" id="TIGR02989">
    <property type="entry name" value="Sig-70_gvs1"/>
    <property type="match status" value="1"/>
</dbReference>
<dbReference type="InterPro" id="IPR014284">
    <property type="entry name" value="RNA_pol_sigma-70_dom"/>
</dbReference>
<dbReference type="NCBIfam" id="TIGR02937">
    <property type="entry name" value="sigma70-ECF"/>
    <property type="match status" value="1"/>
</dbReference>
<dbReference type="SUPFAM" id="SSF88659">
    <property type="entry name" value="Sigma3 and sigma4 domains of RNA polymerase sigma factors"/>
    <property type="match status" value="1"/>
</dbReference>
<dbReference type="Gene3D" id="1.10.10.10">
    <property type="entry name" value="Winged helix-like DNA-binding domain superfamily/Winged helix DNA-binding domain"/>
    <property type="match status" value="1"/>
</dbReference>